<dbReference type="GO" id="GO:0019262">
    <property type="term" value="P:N-acetylneuraminate catabolic process"/>
    <property type="evidence" value="ECO:0007669"/>
    <property type="project" value="UniProtKB-UniRule"/>
</dbReference>
<evidence type="ECO:0000313" key="7">
    <source>
        <dbReference type="Proteomes" id="UP000186112"/>
    </source>
</evidence>
<sequence>MKLIVEKDYDGISKKAADILVSEVNNNSNITLGLATGSTPIGTYKEIVQRYKAKEVDFSNVKSFNLDEYVGLEGTNPNSYRYFMNENLFDHINIDKANTYVPDGKAKDLNSYTKEYDKLIEEMGGIDIQILGIGTNGHIAFNEPARELSVGTSVVHLTENTIMDNARFFKSLEEVPKTAITMGIGSILKAKKILLLASGENKREIIKKLLENDTLTTDLPASFLALHPDVTIIVDEAAYKG</sequence>
<dbReference type="GO" id="GO:0006046">
    <property type="term" value="P:N-acetylglucosamine catabolic process"/>
    <property type="evidence" value="ECO:0007669"/>
    <property type="project" value="UniProtKB-UniRule"/>
</dbReference>
<evidence type="ECO:0000256" key="4">
    <source>
        <dbReference type="HAMAP-Rule" id="MF_01241"/>
    </source>
</evidence>
<organism evidence="6 7">
    <name type="scientific">Tissierella creatinophila DSM 6911</name>
    <dbReference type="NCBI Taxonomy" id="1123403"/>
    <lineage>
        <taxon>Bacteria</taxon>
        <taxon>Bacillati</taxon>
        <taxon>Bacillota</taxon>
        <taxon>Tissierellia</taxon>
        <taxon>Tissierellales</taxon>
        <taxon>Tissierellaceae</taxon>
        <taxon>Tissierella</taxon>
    </lineage>
</organism>
<dbReference type="OrthoDB" id="9791139at2"/>
<dbReference type="SUPFAM" id="SSF100950">
    <property type="entry name" value="NagB/RpiA/CoA transferase-like"/>
    <property type="match status" value="1"/>
</dbReference>
<evidence type="ECO:0000256" key="3">
    <source>
        <dbReference type="ARBA" id="ARBA00023277"/>
    </source>
</evidence>
<comment type="caution">
    <text evidence="6">The sequence shown here is derived from an EMBL/GenBank/DDBJ whole genome shotgun (WGS) entry which is preliminary data.</text>
</comment>
<dbReference type="EMBL" id="LTDM01000013">
    <property type="protein sequence ID" value="OLS02968.1"/>
    <property type="molecule type" value="Genomic_DNA"/>
</dbReference>
<dbReference type="GO" id="GO:0005737">
    <property type="term" value="C:cytoplasm"/>
    <property type="evidence" value="ECO:0007669"/>
    <property type="project" value="TreeGrafter"/>
</dbReference>
<dbReference type="GO" id="GO:0042802">
    <property type="term" value="F:identical protein binding"/>
    <property type="evidence" value="ECO:0007669"/>
    <property type="project" value="TreeGrafter"/>
</dbReference>
<proteinExistence type="inferred from homology"/>
<evidence type="ECO:0000256" key="1">
    <source>
        <dbReference type="ARBA" id="ARBA00000644"/>
    </source>
</evidence>
<feature type="domain" description="Glucosamine/galactosamine-6-phosphate isomerase" evidence="5">
    <location>
        <begin position="15"/>
        <end position="225"/>
    </location>
</feature>
<accession>A0A1U7M6Z6</accession>
<keyword evidence="3 4" id="KW-0119">Carbohydrate metabolism</keyword>
<feature type="active site" description="Proton acceptor; for enolization step" evidence="4">
    <location>
        <position position="67"/>
    </location>
</feature>
<keyword evidence="2 4" id="KW-0378">Hydrolase</keyword>
<dbReference type="PROSITE" id="PS01161">
    <property type="entry name" value="GLC_GALNAC_ISOMERASE"/>
    <property type="match status" value="1"/>
</dbReference>
<dbReference type="GO" id="GO:0004342">
    <property type="term" value="F:glucosamine-6-phosphate deaminase activity"/>
    <property type="evidence" value="ECO:0007669"/>
    <property type="project" value="UniProtKB-UniRule"/>
</dbReference>
<dbReference type="PANTHER" id="PTHR11280:SF5">
    <property type="entry name" value="GLUCOSAMINE-6-PHOSPHATE ISOMERASE"/>
    <property type="match status" value="1"/>
</dbReference>
<protein>
    <recommendedName>
        <fullName evidence="4">Glucosamine-6-phosphate deaminase</fullName>
        <ecNumber evidence="4">3.5.99.6</ecNumber>
    </recommendedName>
    <alternativeName>
        <fullName evidence="4">GlcN6P deaminase</fullName>
        <shortName evidence="4">GNPDA</shortName>
    </alternativeName>
    <alternativeName>
        <fullName evidence="4">Glucosamine-6-phosphate isomerase</fullName>
    </alternativeName>
</protein>
<comment type="caution">
    <text evidence="4">Lacks conserved residue(s) required for the propagation of feature annotation.</text>
</comment>
<dbReference type="GO" id="GO:0005975">
    <property type="term" value="P:carbohydrate metabolic process"/>
    <property type="evidence" value="ECO:0007669"/>
    <property type="project" value="InterPro"/>
</dbReference>
<feature type="active site" description="For ring-opening step" evidence="4">
    <location>
        <position position="143"/>
    </location>
</feature>
<name>A0A1U7M6Z6_TISCR</name>
<dbReference type="InterPro" id="IPR004547">
    <property type="entry name" value="Glucosamine6P_isomerase"/>
</dbReference>
<dbReference type="GO" id="GO:0006043">
    <property type="term" value="P:glucosamine catabolic process"/>
    <property type="evidence" value="ECO:0007669"/>
    <property type="project" value="TreeGrafter"/>
</dbReference>
<evidence type="ECO:0000313" key="6">
    <source>
        <dbReference type="EMBL" id="OLS02968.1"/>
    </source>
</evidence>
<dbReference type="RefSeq" id="WP_075725829.1">
    <property type="nucleotide sequence ID" value="NZ_LTDM01000013.1"/>
</dbReference>
<dbReference type="AlphaFoldDB" id="A0A1U7M6Z6"/>
<dbReference type="NCBIfam" id="TIGR00502">
    <property type="entry name" value="nagB"/>
    <property type="match status" value="1"/>
</dbReference>
<comment type="pathway">
    <text evidence="4">Amino-sugar metabolism; N-acetylneuraminate degradation; D-fructose 6-phosphate from N-acetylneuraminate: step 5/5.</text>
</comment>
<evidence type="ECO:0000259" key="5">
    <source>
        <dbReference type="Pfam" id="PF01182"/>
    </source>
</evidence>
<dbReference type="Pfam" id="PF01182">
    <property type="entry name" value="Glucosamine_iso"/>
    <property type="match status" value="1"/>
</dbReference>
<comment type="catalytic activity">
    <reaction evidence="1 4">
        <text>alpha-D-glucosamine 6-phosphate + H2O = beta-D-fructose 6-phosphate + NH4(+)</text>
        <dbReference type="Rhea" id="RHEA:12172"/>
        <dbReference type="ChEBI" id="CHEBI:15377"/>
        <dbReference type="ChEBI" id="CHEBI:28938"/>
        <dbReference type="ChEBI" id="CHEBI:57634"/>
        <dbReference type="ChEBI" id="CHEBI:75989"/>
        <dbReference type="EC" id="3.5.99.6"/>
    </reaction>
</comment>
<dbReference type="HAMAP" id="MF_01241">
    <property type="entry name" value="GlcN6P_deamin"/>
    <property type="match status" value="1"/>
</dbReference>
<gene>
    <name evidence="4 6" type="primary">nagB</name>
    <name evidence="6" type="ORF">TICRE_10250</name>
</gene>
<dbReference type="EC" id="3.5.99.6" evidence="4"/>
<dbReference type="FunFam" id="3.40.50.1360:FF:000003">
    <property type="entry name" value="Glucosamine-6-phosphate deaminase"/>
    <property type="match status" value="1"/>
</dbReference>
<dbReference type="CDD" id="cd01399">
    <property type="entry name" value="GlcN6P_deaminase"/>
    <property type="match status" value="1"/>
</dbReference>
<dbReference type="InterPro" id="IPR037171">
    <property type="entry name" value="NagB/RpiA_transferase-like"/>
</dbReference>
<dbReference type="Proteomes" id="UP000186112">
    <property type="component" value="Unassembled WGS sequence"/>
</dbReference>
<reference evidence="6 7" key="1">
    <citation type="submission" date="2016-02" db="EMBL/GenBank/DDBJ databases">
        <title>Genome sequence of Tissierella creatinophila DSM 6911.</title>
        <authorList>
            <person name="Poehlein A."/>
            <person name="Daniel R."/>
        </authorList>
    </citation>
    <scope>NUCLEOTIDE SEQUENCE [LARGE SCALE GENOMIC DNA]</scope>
    <source>
        <strain evidence="6 7">DSM 6911</strain>
    </source>
</reference>
<dbReference type="PANTHER" id="PTHR11280">
    <property type="entry name" value="GLUCOSAMINE-6-PHOSPHATE ISOMERASE"/>
    <property type="match status" value="1"/>
</dbReference>
<keyword evidence="7" id="KW-1185">Reference proteome</keyword>
<feature type="active site" description="For ring-opening step" evidence="4">
    <location>
        <position position="136"/>
    </location>
</feature>
<comment type="similarity">
    <text evidence="4">Belongs to the glucosamine/galactosamine-6-phosphate isomerase family. NagB subfamily.</text>
</comment>
<evidence type="ECO:0000256" key="2">
    <source>
        <dbReference type="ARBA" id="ARBA00022801"/>
    </source>
</evidence>
<comment type="function">
    <text evidence="4">Catalyzes the reversible isomerization-deamination of glucosamine 6-phosphate (GlcN6P) to form fructose 6-phosphate (Fru6P) and ammonium ion.</text>
</comment>
<dbReference type="InterPro" id="IPR018321">
    <property type="entry name" value="Glucosamine6P_isomerase_CS"/>
</dbReference>
<dbReference type="Gene3D" id="3.40.50.1360">
    <property type="match status" value="1"/>
</dbReference>
<feature type="active site" description="Proton acceptor; for ring-opening step" evidence="4">
    <location>
        <position position="138"/>
    </location>
</feature>
<dbReference type="UniPathway" id="UPA00629">
    <property type="reaction ID" value="UER00684"/>
</dbReference>
<dbReference type="InterPro" id="IPR006148">
    <property type="entry name" value="Glc/Gal-6P_isomerase"/>
</dbReference>